<feature type="domain" description="DM13" evidence="2">
    <location>
        <begin position="53"/>
        <end position="158"/>
    </location>
</feature>
<evidence type="ECO:0000313" key="4">
    <source>
        <dbReference type="Proteomes" id="UP001333818"/>
    </source>
</evidence>
<dbReference type="EMBL" id="JAZBJZ010000056">
    <property type="protein sequence ID" value="MEE3717882.1"/>
    <property type="molecule type" value="Genomic_DNA"/>
</dbReference>
<proteinExistence type="predicted"/>
<dbReference type="InterPro" id="IPR019545">
    <property type="entry name" value="DM13_domain"/>
</dbReference>
<dbReference type="AlphaFoldDB" id="A0AAW9PUI2"/>
<organism evidence="3 4">
    <name type="scientific">Tumidithrix elongata BACA0141</name>
    <dbReference type="NCBI Taxonomy" id="2716417"/>
    <lineage>
        <taxon>Bacteria</taxon>
        <taxon>Bacillati</taxon>
        <taxon>Cyanobacteriota</taxon>
        <taxon>Cyanophyceae</taxon>
        <taxon>Pseudanabaenales</taxon>
        <taxon>Pseudanabaenaceae</taxon>
        <taxon>Tumidithrix</taxon>
        <taxon>Tumidithrix elongata</taxon>
    </lineage>
</organism>
<feature type="signal peptide" evidence="1">
    <location>
        <begin position="1"/>
        <end position="21"/>
    </location>
</feature>
<gene>
    <name evidence="3" type="ORF">V2H45_14165</name>
</gene>
<evidence type="ECO:0000256" key="1">
    <source>
        <dbReference type="SAM" id="SignalP"/>
    </source>
</evidence>
<dbReference type="PROSITE" id="PS51549">
    <property type="entry name" value="DM13"/>
    <property type="match status" value="1"/>
</dbReference>
<dbReference type="Pfam" id="PF10517">
    <property type="entry name" value="DM13"/>
    <property type="match status" value="1"/>
</dbReference>
<dbReference type="PROSITE" id="PS51257">
    <property type="entry name" value="PROKAR_LIPOPROTEIN"/>
    <property type="match status" value="1"/>
</dbReference>
<keyword evidence="1" id="KW-0732">Signal</keyword>
<evidence type="ECO:0000313" key="3">
    <source>
        <dbReference type="EMBL" id="MEE3717882.1"/>
    </source>
</evidence>
<protein>
    <submittedName>
        <fullName evidence="3">DM13 domain-containing protein</fullName>
    </submittedName>
</protein>
<accession>A0AAW9PUI2</accession>
<keyword evidence="4" id="KW-1185">Reference proteome</keyword>
<name>A0AAW9PUI2_9CYAN</name>
<reference evidence="3" key="1">
    <citation type="submission" date="2024-01" db="EMBL/GenBank/DDBJ databases">
        <title>Bank of Algae and Cyanobacteria of the Azores (BACA) strain genomes.</title>
        <authorList>
            <person name="Luz R."/>
            <person name="Cordeiro R."/>
            <person name="Fonseca A."/>
            <person name="Goncalves V."/>
        </authorList>
    </citation>
    <scope>NUCLEOTIDE SEQUENCE</scope>
    <source>
        <strain evidence="3">BACA0141</strain>
    </source>
</reference>
<sequence length="158" mass="17006">MKPTQFFALSLTSLLVVGAIAACSALQTPVAVQQEPSVVASPKSQPSNILSTGSFVKAEQPTQGDVRIVTENGKNYLEVGENFKTSDQGPDLQVILYRTANPPVSGIKESDYIILGKLQKFSGAQRYEITSNVNVKDFGSAAIWCRKFNATFGYAKLG</sequence>
<evidence type="ECO:0000259" key="2">
    <source>
        <dbReference type="PROSITE" id="PS51549"/>
    </source>
</evidence>
<dbReference type="RefSeq" id="WP_330484312.1">
    <property type="nucleotide sequence ID" value="NZ_JAZBJZ010000056.1"/>
</dbReference>
<dbReference type="Proteomes" id="UP001333818">
    <property type="component" value="Unassembled WGS sequence"/>
</dbReference>
<feature type="chain" id="PRO_5043993043" evidence="1">
    <location>
        <begin position="22"/>
        <end position="158"/>
    </location>
</feature>
<comment type="caution">
    <text evidence="3">The sequence shown here is derived from an EMBL/GenBank/DDBJ whole genome shotgun (WGS) entry which is preliminary data.</text>
</comment>